<dbReference type="EC" id="1.1.1.267" evidence="9"/>
<evidence type="ECO:0000313" key="13">
    <source>
        <dbReference type="EMBL" id="CAF0688985.1"/>
    </source>
</evidence>
<feature type="domain" description="1-deoxy-D-xylulose 5-phosphate reductoisomerase N-terminal" evidence="10">
    <location>
        <begin position="5"/>
        <end position="130"/>
    </location>
</feature>
<evidence type="ECO:0000256" key="2">
    <source>
        <dbReference type="ARBA" id="ARBA00006825"/>
    </source>
</evidence>
<comment type="similarity">
    <text evidence="2 9">Belongs to the DXR family.</text>
</comment>
<dbReference type="GO" id="GO:0070402">
    <property type="term" value="F:NADPH binding"/>
    <property type="evidence" value="ECO:0007669"/>
    <property type="project" value="InterPro"/>
</dbReference>
<dbReference type="Gene3D" id="3.40.50.720">
    <property type="entry name" value="NAD(P)-binding Rossmann-like Domain"/>
    <property type="match status" value="1"/>
</dbReference>
<comment type="caution">
    <text evidence="13">The sequence shown here is derived from an EMBL/GenBank/DDBJ whole genome shotgun (WGS) entry which is preliminary data.</text>
</comment>
<feature type="binding site" evidence="9">
    <location>
        <position position="219"/>
    </location>
    <ligand>
        <name>Mn(2+)</name>
        <dbReference type="ChEBI" id="CHEBI:29035"/>
    </ligand>
</feature>
<keyword evidence="6 9" id="KW-0464">Manganese</keyword>
<comment type="pathway">
    <text evidence="1 9">Isoprenoid biosynthesis; isopentenyl diphosphate biosynthesis via DXP pathway; isopentenyl diphosphate from 1-deoxy-D-xylulose 5-phosphate: step 1/6.</text>
</comment>
<feature type="binding site" evidence="9">
    <location>
        <position position="219"/>
    </location>
    <ligand>
        <name>1-deoxy-D-xylulose 5-phosphate</name>
        <dbReference type="ChEBI" id="CHEBI:57792"/>
    </ligand>
</feature>
<feature type="domain" description="DXP reductoisomerase C-terminal" evidence="12">
    <location>
        <begin position="259"/>
        <end position="375"/>
    </location>
</feature>
<dbReference type="InterPro" id="IPR026877">
    <property type="entry name" value="DXPR_C"/>
</dbReference>
<dbReference type="PIRSF" id="PIRSF006205">
    <property type="entry name" value="Dxp_reductismrs"/>
    <property type="match status" value="1"/>
</dbReference>
<evidence type="ECO:0000256" key="6">
    <source>
        <dbReference type="ARBA" id="ARBA00023211"/>
    </source>
</evidence>
<dbReference type="GO" id="GO:0051484">
    <property type="term" value="P:isopentenyl diphosphate biosynthetic process, methylerythritol 4-phosphate pathway involved in terpenoid biosynthetic process"/>
    <property type="evidence" value="ECO:0007669"/>
    <property type="project" value="TreeGrafter"/>
</dbReference>
<comment type="catalytic activity">
    <reaction evidence="8">
        <text>2-C-methyl-D-erythritol 4-phosphate + NADP(+) = 1-deoxy-D-xylulose 5-phosphate + NADPH + H(+)</text>
        <dbReference type="Rhea" id="RHEA:13717"/>
        <dbReference type="ChEBI" id="CHEBI:15378"/>
        <dbReference type="ChEBI" id="CHEBI:57783"/>
        <dbReference type="ChEBI" id="CHEBI:57792"/>
        <dbReference type="ChEBI" id="CHEBI:58262"/>
        <dbReference type="ChEBI" id="CHEBI:58349"/>
        <dbReference type="EC" id="1.1.1.267"/>
    </reaction>
    <physiologicalReaction direction="right-to-left" evidence="8">
        <dbReference type="Rhea" id="RHEA:13719"/>
    </physiologicalReaction>
</comment>
<dbReference type="Gene3D" id="1.10.1740.10">
    <property type="match status" value="1"/>
</dbReference>
<feature type="binding site" evidence="9">
    <location>
        <position position="216"/>
    </location>
    <ligand>
        <name>1-deoxy-D-xylulose 5-phosphate</name>
        <dbReference type="ChEBI" id="CHEBI:57792"/>
    </ligand>
</feature>
<keyword evidence="9" id="KW-0460">Magnesium</keyword>
<sequence length="393" mass="43154">MKKRIILLGSTGSIGENALRVARSLPDRVEIVGLAAGSNHELLWRQYQEFRPQAVALYDLQAAHALAKLLPREVPCLAGPEGLCHLVETLEADLVLVAIVGTAGLRPTLAAIRTGKDIALASKEVLVMAGAIVTAALHKYGRRLLPVDSEHNAIFQCLEGRNREELRRIILTASGGPFRSTPKEALAHVTQTEALTHPTWKMGRKITVDSATLFNKGLEVIEAHWLFGVGIDQIEVVIHPQSIVHSLVEWVDGSVLAQLSVSDMRLPIQYALTYPDRLPTEVAPLNLVQVGSLTFEAPDPERFPALELARQAARSGGTFPCVLNAANEVAVQSFLQGSLSFADIPRCVQEVMEQHRAVAHPCLEEILEVDRWARAQAEKWVKERAILVREPKK</sequence>
<evidence type="ECO:0000256" key="1">
    <source>
        <dbReference type="ARBA" id="ARBA00005094"/>
    </source>
</evidence>
<evidence type="ECO:0000259" key="12">
    <source>
        <dbReference type="Pfam" id="PF13288"/>
    </source>
</evidence>
<dbReference type="NCBIfam" id="TIGR00243">
    <property type="entry name" value="Dxr"/>
    <property type="match status" value="1"/>
</dbReference>
<comment type="caution">
    <text evidence="9">Lacks conserved residue(s) required for the propagation of feature annotation.</text>
</comment>
<feature type="binding site" evidence="9">
    <location>
        <position position="148"/>
    </location>
    <ligand>
        <name>Mn(2+)</name>
        <dbReference type="ChEBI" id="CHEBI:29035"/>
    </ligand>
</feature>
<feature type="binding site" evidence="9">
    <location>
        <position position="210"/>
    </location>
    <ligand>
        <name>1-deoxy-D-xylulose 5-phosphate</name>
        <dbReference type="ChEBI" id="CHEBI:57792"/>
    </ligand>
</feature>
<evidence type="ECO:0000256" key="9">
    <source>
        <dbReference type="HAMAP-Rule" id="MF_00183"/>
    </source>
</evidence>
<feature type="binding site" evidence="9">
    <location>
        <position position="150"/>
    </location>
    <ligand>
        <name>1-deoxy-D-xylulose 5-phosphate</name>
        <dbReference type="ChEBI" id="CHEBI:57792"/>
    </ligand>
</feature>
<reference evidence="13" key="1">
    <citation type="submission" date="2021-02" db="EMBL/GenBank/DDBJ databases">
        <authorList>
            <person name="Cremers G."/>
            <person name="Picone N."/>
        </authorList>
    </citation>
    <scope>NUCLEOTIDE SEQUENCE</scope>
    <source>
        <strain evidence="13">PQ17</strain>
    </source>
</reference>
<dbReference type="UniPathway" id="UPA00056">
    <property type="reaction ID" value="UER00092"/>
</dbReference>
<feature type="binding site" evidence="9">
    <location>
        <position position="39"/>
    </location>
    <ligand>
        <name>NADPH</name>
        <dbReference type="ChEBI" id="CHEBI:57783"/>
    </ligand>
</feature>
<proteinExistence type="inferred from homology"/>
<dbReference type="EMBL" id="CAJNOB010000001">
    <property type="protein sequence ID" value="CAF0688985.1"/>
    <property type="molecule type" value="Genomic_DNA"/>
</dbReference>
<feature type="domain" description="1-deoxy-D-xylulose 5-phosphate reductoisomerase C-terminal" evidence="11">
    <location>
        <begin position="144"/>
        <end position="227"/>
    </location>
</feature>
<dbReference type="GO" id="GO:0030604">
    <property type="term" value="F:1-deoxy-D-xylulose-5-phosphate reductoisomerase activity"/>
    <property type="evidence" value="ECO:0007669"/>
    <property type="project" value="UniProtKB-UniRule"/>
</dbReference>
<dbReference type="RefSeq" id="WP_174581595.1">
    <property type="nucleotide sequence ID" value="NZ_CAJNOB010000001.1"/>
</dbReference>
<protein>
    <recommendedName>
        <fullName evidence="9">1-deoxy-D-xylulose 5-phosphate reductoisomerase</fullName>
        <shortName evidence="9">DXP reductoisomerase</shortName>
        <ecNumber evidence="9">1.1.1.267</ecNumber>
    </recommendedName>
    <alternativeName>
        <fullName evidence="9">1-deoxyxylulose-5-phosphate reductoisomerase</fullName>
    </alternativeName>
    <alternativeName>
        <fullName evidence="9">2-C-methyl-D-erythritol 4-phosphate synthase</fullName>
    </alternativeName>
</protein>
<evidence type="ECO:0000256" key="4">
    <source>
        <dbReference type="ARBA" id="ARBA00022857"/>
    </source>
</evidence>
<dbReference type="SUPFAM" id="SSF51735">
    <property type="entry name" value="NAD(P)-binding Rossmann-fold domains"/>
    <property type="match status" value="1"/>
</dbReference>
<feature type="binding site" evidence="9">
    <location>
        <position position="203"/>
    </location>
    <ligand>
        <name>NADPH</name>
        <dbReference type="ChEBI" id="CHEBI:57783"/>
    </ligand>
</feature>
<dbReference type="InterPro" id="IPR036169">
    <property type="entry name" value="DXPR_C_sf"/>
</dbReference>
<keyword evidence="4 9" id="KW-0521">NADP</keyword>
<feature type="binding site" evidence="9">
    <location>
        <position position="11"/>
    </location>
    <ligand>
        <name>NADPH</name>
        <dbReference type="ChEBI" id="CHEBI:57783"/>
    </ligand>
</feature>
<feature type="binding site" evidence="9">
    <location>
        <position position="12"/>
    </location>
    <ligand>
        <name>NADPH</name>
        <dbReference type="ChEBI" id="CHEBI:57783"/>
    </ligand>
</feature>
<organism evidence="13 14">
    <name type="scientific">Candidatus Methylacidithermus pantelleriae</name>
    <dbReference type="NCBI Taxonomy" id="2744239"/>
    <lineage>
        <taxon>Bacteria</taxon>
        <taxon>Pseudomonadati</taxon>
        <taxon>Verrucomicrobiota</taxon>
        <taxon>Methylacidiphilae</taxon>
        <taxon>Methylacidiphilales</taxon>
        <taxon>Methylacidiphilaceae</taxon>
        <taxon>Candidatus Methylacidithermus</taxon>
    </lineage>
</organism>
<evidence type="ECO:0000256" key="7">
    <source>
        <dbReference type="ARBA" id="ARBA00023229"/>
    </source>
</evidence>
<dbReference type="InterPro" id="IPR003821">
    <property type="entry name" value="DXP_reductoisomerase"/>
</dbReference>
<feature type="binding site" evidence="9">
    <location>
        <position position="174"/>
    </location>
    <ligand>
        <name>1-deoxy-D-xylulose 5-phosphate</name>
        <dbReference type="ChEBI" id="CHEBI:57792"/>
    </ligand>
</feature>
<feature type="binding site" evidence="9">
    <location>
        <position position="149"/>
    </location>
    <ligand>
        <name>1-deoxy-D-xylulose 5-phosphate</name>
        <dbReference type="ChEBI" id="CHEBI:57792"/>
    </ligand>
</feature>
<dbReference type="SUPFAM" id="SSF55347">
    <property type="entry name" value="Glyceraldehyde-3-phosphate dehydrogenase-like, C-terminal domain"/>
    <property type="match status" value="1"/>
</dbReference>
<dbReference type="GO" id="GO:0030145">
    <property type="term" value="F:manganese ion binding"/>
    <property type="evidence" value="ECO:0007669"/>
    <property type="project" value="TreeGrafter"/>
</dbReference>
<evidence type="ECO:0000259" key="10">
    <source>
        <dbReference type="Pfam" id="PF02670"/>
    </source>
</evidence>
<dbReference type="PANTHER" id="PTHR30525:SF0">
    <property type="entry name" value="1-DEOXY-D-XYLULOSE 5-PHOSPHATE REDUCTOISOMERASE, CHLOROPLASTIC"/>
    <property type="match status" value="1"/>
</dbReference>
<dbReference type="Pfam" id="PF13288">
    <property type="entry name" value="DXPR_C"/>
    <property type="match status" value="1"/>
</dbReference>
<dbReference type="HAMAP" id="MF_00183">
    <property type="entry name" value="DXP_reductoisom"/>
    <property type="match status" value="1"/>
</dbReference>
<feature type="binding site" evidence="9">
    <location>
        <position position="197"/>
    </location>
    <ligand>
        <name>1-deoxy-D-xylulose 5-phosphate</name>
        <dbReference type="ChEBI" id="CHEBI:57792"/>
    </ligand>
</feature>
<evidence type="ECO:0000259" key="11">
    <source>
        <dbReference type="Pfam" id="PF08436"/>
    </source>
</evidence>
<dbReference type="Pfam" id="PF02670">
    <property type="entry name" value="DXP_reductoisom"/>
    <property type="match status" value="1"/>
</dbReference>
<evidence type="ECO:0000256" key="8">
    <source>
        <dbReference type="ARBA" id="ARBA00048543"/>
    </source>
</evidence>
<keyword evidence="3 9" id="KW-0479">Metal-binding</keyword>
<feature type="binding site" evidence="9">
    <location>
        <position position="215"/>
    </location>
    <ligand>
        <name>1-deoxy-D-xylulose 5-phosphate</name>
        <dbReference type="ChEBI" id="CHEBI:57792"/>
    </ligand>
</feature>
<feature type="binding site" evidence="9">
    <location>
        <position position="37"/>
    </location>
    <ligand>
        <name>NADPH</name>
        <dbReference type="ChEBI" id="CHEBI:57783"/>
    </ligand>
</feature>
<evidence type="ECO:0000313" key="14">
    <source>
        <dbReference type="Proteomes" id="UP000663859"/>
    </source>
</evidence>
<feature type="binding site" evidence="9">
    <location>
        <position position="13"/>
    </location>
    <ligand>
        <name>NADPH</name>
        <dbReference type="ChEBI" id="CHEBI:57783"/>
    </ligand>
</feature>
<comment type="cofactor">
    <cofactor evidence="9">
        <name>Mg(2+)</name>
        <dbReference type="ChEBI" id="CHEBI:18420"/>
    </cofactor>
    <cofactor evidence="9">
        <name>Mn(2+)</name>
        <dbReference type="ChEBI" id="CHEBI:29035"/>
    </cofactor>
</comment>
<feature type="binding site" evidence="9">
    <location>
        <position position="123"/>
    </location>
    <ligand>
        <name>1-deoxy-D-xylulose 5-phosphate</name>
        <dbReference type="ChEBI" id="CHEBI:57792"/>
    </ligand>
</feature>
<keyword evidence="5 9" id="KW-0560">Oxidoreductase</keyword>
<name>A0A8J2BJZ4_9BACT</name>
<dbReference type="InterPro" id="IPR036291">
    <property type="entry name" value="NAD(P)-bd_dom_sf"/>
</dbReference>
<dbReference type="PANTHER" id="PTHR30525">
    <property type="entry name" value="1-DEOXY-D-XYLULOSE 5-PHOSPHATE REDUCTOISOMERASE"/>
    <property type="match status" value="1"/>
</dbReference>
<dbReference type="Pfam" id="PF08436">
    <property type="entry name" value="DXP_redisom_C"/>
    <property type="match status" value="1"/>
</dbReference>
<feature type="binding site" evidence="9">
    <location>
        <position position="14"/>
    </location>
    <ligand>
        <name>NADPH</name>
        <dbReference type="ChEBI" id="CHEBI:57783"/>
    </ligand>
</feature>
<dbReference type="FunFam" id="3.40.50.720:FF:000045">
    <property type="entry name" value="1-deoxy-D-xylulose 5-phosphate reductoisomerase"/>
    <property type="match status" value="1"/>
</dbReference>
<feature type="binding site" evidence="9">
    <location>
        <position position="150"/>
    </location>
    <ligand>
        <name>Mn(2+)</name>
        <dbReference type="ChEBI" id="CHEBI:29035"/>
    </ligand>
</feature>
<dbReference type="SUPFAM" id="SSF69055">
    <property type="entry name" value="1-deoxy-D-xylulose-5-phosphate reductoisomerase, C-terminal domain"/>
    <property type="match status" value="1"/>
</dbReference>
<evidence type="ECO:0000256" key="3">
    <source>
        <dbReference type="ARBA" id="ARBA00022723"/>
    </source>
</evidence>
<keyword evidence="7 9" id="KW-0414">Isoprene biosynthesis</keyword>
<dbReference type="InterPro" id="IPR013512">
    <property type="entry name" value="DXP_reductoisomerase_N"/>
</dbReference>
<dbReference type="InterPro" id="IPR013644">
    <property type="entry name" value="DXP_reductoisomerase_C"/>
</dbReference>
<gene>
    <name evidence="9 13" type="primary">dxr</name>
    <name evidence="13" type="ORF">MPNT_10072</name>
</gene>
<dbReference type="Proteomes" id="UP000663859">
    <property type="component" value="Unassembled WGS sequence"/>
</dbReference>
<accession>A0A8J2BJZ4</accession>
<dbReference type="AlphaFoldDB" id="A0A8J2BJZ4"/>
<keyword evidence="14" id="KW-1185">Reference proteome</keyword>
<dbReference type="NCBIfam" id="NF009114">
    <property type="entry name" value="PRK12464.1"/>
    <property type="match status" value="1"/>
</dbReference>
<feature type="binding site" evidence="9">
    <location>
        <position position="124"/>
    </location>
    <ligand>
        <name>NADPH</name>
        <dbReference type="ChEBI" id="CHEBI:57783"/>
    </ligand>
</feature>
<comment type="function">
    <text evidence="9">Catalyzes the NADPH-dependent rearrangement and reduction of 1-deoxy-D-xylulose-5-phosphate (DXP) to 2-C-methyl-D-erythritol 4-phosphate (MEP).</text>
</comment>
<evidence type="ECO:0000256" key="5">
    <source>
        <dbReference type="ARBA" id="ARBA00023002"/>
    </source>
</evidence>